<evidence type="ECO:0000256" key="3">
    <source>
        <dbReference type="ARBA" id="ARBA00022679"/>
    </source>
</evidence>
<dbReference type="KEGG" id="qlo:115975566"/>
<dbReference type="GeneID" id="115975566"/>
<dbReference type="PANTHER" id="PTHR48048">
    <property type="entry name" value="GLYCOSYLTRANSFERASE"/>
    <property type="match status" value="1"/>
</dbReference>
<dbReference type="InterPro" id="IPR050481">
    <property type="entry name" value="UDP-glycosyltransf_plant"/>
</dbReference>
<dbReference type="InParanoid" id="A0A7N2KVN0"/>
<sequence length="462" mass="50774">MADNIGSQTPPHIALFPSAGMGHLTPFLRIASMLLSKNCMVTLFTAHPTVSATESTYTSLFLSTHPQLKHINYQITPSHHSNSSTDDPFFLQFAAISRHAHLLHPLLSSASPSFSAIFSDFSLASSITQFAADLAIPNYIVSTTSVRFFSLMAYLPILTSEPAKLSSSSFEVNIPGLTPLSISSIPPPFFDPNHLFTAHIVSNAPAFSEAKGIIINTFDWFEPETLAAVNSGRALSNLPPILPIGPLEPYELSKDQFQSLPWLDNQPEESVVYVSFGSRTAMSKDQIRELADGLERNGCRFLWVIKSSKVDKEDNQELEDLLGSSFLERTQNKGIVVKGWVNQQEILAHPATGGFINHCGWNSVMEAASRGVPLLAWPQHGDQRVNAEVVENAGLGIWARDWGWGVERLVKGEEIERKIGELMKNEKLRDRARKVGEEARKARGTGGSSNKVLMGVIEVLNL</sequence>
<gene>
    <name evidence="4" type="primary">LOC115975566</name>
</gene>
<dbReference type="PANTHER" id="PTHR48048:SF76">
    <property type="entry name" value="UDP-GLYCOSYLTRANSFERASE 708D1-LIKE"/>
    <property type="match status" value="1"/>
</dbReference>
<dbReference type="EnsemblPlants" id="QL02p039350:mrna">
    <property type="protein sequence ID" value="QL02p039350:mrna:CDS:1"/>
    <property type="gene ID" value="QL02p039350"/>
</dbReference>
<name>A0A7N2KVN0_QUELO</name>
<dbReference type="RefSeq" id="XP_030952260.1">
    <property type="nucleotide sequence ID" value="XM_031096400.1"/>
</dbReference>
<dbReference type="Proteomes" id="UP000594261">
    <property type="component" value="Chromosome 2"/>
</dbReference>
<dbReference type="Gramene" id="QL02p039350:mrna">
    <property type="protein sequence ID" value="QL02p039350:mrna:CDS:1"/>
    <property type="gene ID" value="QL02p039350"/>
</dbReference>
<dbReference type="CDD" id="cd03784">
    <property type="entry name" value="GT1_Gtf-like"/>
    <property type="match status" value="1"/>
</dbReference>
<keyword evidence="3" id="KW-0808">Transferase</keyword>
<dbReference type="SUPFAM" id="SSF53756">
    <property type="entry name" value="UDP-Glycosyltransferase/glycogen phosphorylase"/>
    <property type="match status" value="1"/>
</dbReference>
<evidence type="ECO:0000256" key="1">
    <source>
        <dbReference type="ARBA" id="ARBA00009995"/>
    </source>
</evidence>
<dbReference type="OMA" id="HINYQIT"/>
<protein>
    <recommendedName>
        <fullName evidence="6">Glycosyltransferase</fullName>
    </recommendedName>
</protein>
<dbReference type="InterPro" id="IPR002213">
    <property type="entry name" value="UDP_glucos_trans"/>
</dbReference>
<dbReference type="GO" id="GO:0035251">
    <property type="term" value="F:UDP-glucosyltransferase activity"/>
    <property type="evidence" value="ECO:0007669"/>
    <property type="project" value="InterPro"/>
</dbReference>
<dbReference type="Pfam" id="PF00201">
    <property type="entry name" value="UDPGT"/>
    <property type="match status" value="1"/>
</dbReference>
<reference evidence="5" key="1">
    <citation type="journal article" date="2016" name="G3 (Bethesda)">
        <title>First Draft Assembly and Annotation of the Genome of a California Endemic Oak Quercus lobata Nee (Fagaceae).</title>
        <authorList>
            <person name="Sork V.L."/>
            <person name="Fitz-Gibbon S.T."/>
            <person name="Puiu D."/>
            <person name="Crepeau M."/>
            <person name="Gugger P.F."/>
            <person name="Sherman R."/>
            <person name="Stevens K."/>
            <person name="Langley C.H."/>
            <person name="Pellegrini M."/>
            <person name="Salzberg S.L."/>
        </authorList>
    </citation>
    <scope>NUCLEOTIDE SEQUENCE [LARGE SCALE GENOMIC DNA]</scope>
    <source>
        <strain evidence="5">cv. SW786</strain>
    </source>
</reference>
<keyword evidence="5" id="KW-1185">Reference proteome</keyword>
<evidence type="ECO:0008006" key="6">
    <source>
        <dbReference type="Google" id="ProtNLM"/>
    </source>
</evidence>
<dbReference type="AlphaFoldDB" id="A0A7N2KVN0"/>
<evidence type="ECO:0000313" key="4">
    <source>
        <dbReference type="EnsemblPlants" id="QL02p039350:mrna:CDS:1"/>
    </source>
</evidence>
<accession>A0A7N2KVN0</accession>
<keyword evidence="2" id="KW-0328">Glycosyltransferase</keyword>
<comment type="similarity">
    <text evidence="1">Belongs to the UDP-glycosyltransferase family.</text>
</comment>
<proteinExistence type="inferred from homology"/>
<evidence type="ECO:0000313" key="5">
    <source>
        <dbReference type="Proteomes" id="UP000594261"/>
    </source>
</evidence>
<reference evidence="4" key="2">
    <citation type="submission" date="2021-01" db="UniProtKB">
        <authorList>
            <consortium name="EnsemblPlants"/>
        </authorList>
    </citation>
    <scope>IDENTIFICATION</scope>
</reference>
<dbReference type="Gene3D" id="3.40.50.2000">
    <property type="entry name" value="Glycogen Phosphorylase B"/>
    <property type="match status" value="2"/>
</dbReference>
<evidence type="ECO:0000256" key="2">
    <source>
        <dbReference type="ARBA" id="ARBA00022676"/>
    </source>
</evidence>
<dbReference type="FunFam" id="3.40.50.2000:FF:000124">
    <property type="entry name" value="Glycosyltransferase"/>
    <property type="match status" value="1"/>
</dbReference>
<dbReference type="OrthoDB" id="5835829at2759"/>
<organism evidence="4 5">
    <name type="scientific">Quercus lobata</name>
    <name type="common">Valley oak</name>
    <dbReference type="NCBI Taxonomy" id="97700"/>
    <lineage>
        <taxon>Eukaryota</taxon>
        <taxon>Viridiplantae</taxon>
        <taxon>Streptophyta</taxon>
        <taxon>Embryophyta</taxon>
        <taxon>Tracheophyta</taxon>
        <taxon>Spermatophyta</taxon>
        <taxon>Magnoliopsida</taxon>
        <taxon>eudicotyledons</taxon>
        <taxon>Gunneridae</taxon>
        <taxon>Pentapetalae</taxon>
        <taxon>rosids</taxon>
        <taxon>fabids</taxon>
        <taxon>Fagales</taxon>
        <taxon>Fagaceae</taxon>
        <taxon>Quercus</taxon>
    </lineage>
</organism>